<proteinExistence type="predicted"/>
<evidence type="ECO:0000313" key="2">
    <source>
        <dbReference type="EMBL" id="KAJ1217221.1"/>
    </source>
</evidence>
<gene>
    <name evidence="2" type="ORF">NDU88_004816</name>
</gene>
<feature type="compositionally biased region" description="Basic residues" evidence="1">
    <location>
        <begin position="38"/>
        <end position="53"/>
    </location>
</feature>
<feature type="region of interest" description="Disordered" evidence="1">
    <location>
        <begin position="16"/>
        <end position="71"/>
    </location>
</feature>
<dbReference type="EMBL" id="JANPWB010000001">
    <property type="protein sequence ID" value="KAJ1217221.1"/>
    <property type="molecule type" value="Genomic_DNA"/>
</dbReference>
<organism evidence="2 3">
    <name type="scientific">Pleurodeles waltl</name>
    <name type="common">Iberian ribbed newt</name>
    <dbReference type="NCBI Taxonomy" id="8319"/>
    <lineage>
        <taxon>Eukaryota</taxon>
        <taxon>Metazoa</taxon>
        <taxon>Chordata</taxon>
        <taxon>Craniata</taxon>
        <taxon>Vertebrata</taxon>
        <taxon>Euteleostomi</taxon>
        <taxon>Amphibia</taxon>
        <taxon>Batrachia</taxon>
        <taxon>Caudata</taxon>
        <taxon>Salamandroidea</taxon>
        <taxon>Salamandridae</taxon>
        <taxon>Pleurodelinae</taxon>
        <taxon>Pleurodeles</taxon>
    </lineage>
</organism>
<reference evidence="2" key="1">
    <citation type="journal article" date="2022" name="bioRxiv">
        <title>Sequencing and chromosome-scale assembly of the giantPleurodeles waltlgenome.</title>
        <authorList>
            <person name="Brown T."/>
            <person name="Elewa A."/>
            <person name="Iarovenko S."/>
            <person name="Subramanian E."/>
            <person name="Araus A.J."/>
            <person name="Petzold A."/>
            <person name="Susuki M."/>
            <person name="Suzuki K.-i.T."/>
            <person name="Hayashi T."/>
            <person name="Toyoda A."/>
            <person name="Oliveira C."/>
            <person name="Osipova E."/>
            <person name="Leigh N.D."/>
            <person name="Simon A."/>
            <person name="Yun M.H."/>
        </authorList>
    </citation>
    <scope>NUCLEOTIDE SEQUENCE</scope>
    <source>
        <strain evidence="2">20211129_DDA</strain>
        <tissue evidence="2">Liver</tissue>
    </source>
</reference>
<dbReference type="Proteomes" id="UP001066276">
    <property type="component" value="Chromosome 1_1"/>
</dbReference>
<accession>A0AAV7WWI6</accession>
<sequence length="231" mass="24850">METWERLQTRARTISGFPHKKGRRTCKKERSSLGGRRWEKRRRRRERSRRKPTPLRQTGKDAQKGRGETRRRALAATTLVGRGLTSAYSSSVDVTSMSGIASYRGSLDHIFACSALAKGGLRESPPVILEVVGLVTAPHCSLYPALLPPAVDIGAGASAFLAPARCVQGSCATAGYNGLSGRCAVCYHRYQLQLPGHKGKGGWGSPQASDEPQACLPAPLHCSPTQLSVSA</sequence>
<feature type="compositionally biased region" description="Basic residues" evidence="1">
    <location>
        <begin position="18"/>
        <end position="27"/>
    </location>
</feature>
<keyword evidence="3" id="KW-1185">Reference proteome</keyword>
<comment type="caution">
    <text evidence="2">The sequence shown here is derived from an EMBL/GenBank/DDBJ whole genome shotgun (WGS) entry which is preliminary data.</text>
</comment>
<dbReference type="AlphaFoldDB" id="A0AAV7WWI6"/>
<evidence type="ECO:0000256" key="1">
    <source>
        <dbReference type="SAM" id="MobiDB-lite"/>
    </source>
</evidence>
<protein>
    <submittedName>
        <fullName evidence="2">Uncharacterized protein</fullName>
    </submittedName>
</protein>
<name>A0AAV7WWI6_PLEWA</name>
<feature type="compositionally biased region" description="Basic and acidic residues" evidence="1">
    <location>
        <begin position="58"/>
        <end position="71"/>
    </location>
</feature>
<evidence type="ECO:0000313" key="3">
    <source>
        <dbReference type="Proteomes" id="UP001066276"/>
    </source>
</evidence>